<evidence type="ECO:0000256" key="4">
    <source>
        <dbReference type="ARBA" id="ARBA00023136"/>
    </source>
</evidence>
<dbReference type="InterPro" id="IPR007016">
    <property type="entry name" value="O-antigen_ligase-rel_domated"/>
</dbReference>
<feature type="transmembrane region" description="Helical" evidence="6">
    <location>
        <begin position="63"/>
        <end position="86"/>
    </location>
</feature>
<keyword evidence="4 6" id="KW-0472">Membrane</keyword>
<accession>A0ABX7BGF1</accession>
<feature type="transmembrane region" description="Helical" evidence="6">
    <location>
        <begin position="165"/>
        <end position="183"/>
    </location>
</feature>
<gene>
    <name evidence="8" type="ORF">IGS68_33175</name>
</gene>
<protein>
    <submittedName>
        <fullName evidence="8">O-antigen ligase family protein</fullName>
    </submittedName>
</protein>
<comment type="subcellular location">
    <subcellularLocation>
        <location evidence="1">Membrane</location>
        <topology evidence="1">Multi-pass membrane protein</topology>
    </subcellularLocation>
</comment>
<evidence type="ECO:0000313" key="9">
    <source>
        <dbReference type="Proteomes" id="UP000595197"/>
    </source>
</evidence>
<geneLocation type="plasmid" evidence="8 9">
    <name>pTT6-2</name>
</geneLocation>
<dbReference type="PANTHER" id="PTHR37422">
    <property type="entry name" value="TEICHURONIC ACID BIOSYNTHESIS PROTEIN TUAE"/>
    <property type="match status" value="1"/>
</dbReference>
<keyword evidence="2 6" id="KW-0812">Transmembrane</keyword>
<dbReference type="PANTHER" id="PTHR37422:SF13">
    <property type="entry name" value="LIPOPOLYSACCHARIDE BIOSYNTHESIS PROTEIN PA4999-RELATED"/>
    <property type="match status" value="1"/>
</dbReference>
<feature type="domain" description="O-antigen ligase-related" evidence="7">
    <location>
        <begin position="274"/>
        <end position="417"/>
    </location>
</feature>
<organism evidence="8 9">
    <name type="scientific">Skermanella cutis</name>
    <dbReference type="NCBI Taxonomy" id="2775420"/>
    <lineage>
        <taxon>Bacteria</taxon>
        <taxon>Pseudomonadati</taxon>
        <taxon>Pseudomonadota</taxon>
        <taxon>Alphaproteobacteria</taxon>
        <taxon>Rhodospirillales</taxon>
        <taxon>Azospirillaceae</taxon>
        <taxon>Skermanella</taxon>
    </lineage>
</organism>
<feature type="transmembrane region" description="Helical" evidence="6">
    <location>
        <begin position="311"/>
        <end position="328"/>
    </location>
</feature>
<keyword evidence="3 6" id="KW-1133">Transmembrane helix</keyword>
<dbReference type="Proteomes" id="UP000595197">
    <property type="component" value="Plasmid pTT6-2"/>
</dbReference>
<evidence type="ECO:0000313" key="8">
    <source>
        <dbReference type="EMBL" id="QQP93476.1"/>
    </source>
</evidence>
<dbReference type="InterPro" id="IPR051533">
    <property type="entry name" value="WaaL-like"/>
</dbReference>
<feature type="region of interest" description="Disordered" evidence="5">
    <location>
        <begin position="1"/>
        <end position="20"/>
    </location>
</feature>
<evidence type="ECO:0000256" key="2">
    <source>
        <dbReference type="ARBA" id="ARBA00022692"/>
    </source>
</evidence>
<evidence type="ECO:0000256" key="5">
    <source>
        <dbReference type="SAM" id="MobiDB-lite"/>
    </source>
</evidence>
<dbReference type="RefSeq" id="WP_201083072.1">
    <property type="nucleotide sequence ID" value="NZ_CP067422.1"/>
</dbReference>
<feature type="transmembrane region" description="Helical" evidence="6">
    <location>
        <begin position="195"/>
        <end position="217"/>
    </location>
</feature>
<evidence type="ECO:0000256" key="3">
    <source>
        <dbReference type="ARBA" id="ARBA00022989"/>
    </source>
</evidence>
<dbReference type="Pfam" id="PF04932">
    <property type="entry name" value="Wzy_C"/>
    <property type="match status" value="1"/>
</dbReference>
<name>A0ABX7BGF1_9PROT</name>
<reference evidence="8" key="1">
    <citation type="submission" date="2021-02" db="EMBL/GenBank/DDBJ databases">
        <title>Skermanella TT6 skin isolate.</title>
        <authorList>
            <person name="Lee K."/>
            <person name="Ganzorig M."/>
        </authorList>
    </citation>
    <scope>NUCLEOTIDE SEQUENCE</scope>
    <source>
        <strain evidence="8">TT6</strain>
    </source>
</reference>
<feature type="transmembrane region" description="Helical" evidence="6">
    <location>
        <begin position="139"/>
        <end position="159"/>
    </location>
</feature>
<evidence type="ECO:0000259" key="7">
    <source>
        <dbReference type="Pfam" id="PF04932"/>
    </source>
</evidence>
<feature type="transmembrane region" description="Helical" evidence="6">
    <location>
        <begin position="106"/>
        <end position="127"/>
    </location>
</feature>
<keyword evidence="8" id="KW-0614">Plasmid</keyword>
<proteinExistence type="predicted"/>
<evidence type="ECO:0000256" key="6">
    <source>
        <dbReference type="SAM" id="Phobius"/>
    </source>
</evidence>
<feature type="transmembrane region" description="Helical" evidence="6">
    <location>
        <begin position="31"/>
        <end position="51"/>
    </location>
</feature>
<feature type="transmembrane region" description="Helical" evidence="6">
    <location>
        <begin position="407"/>
        <end position="426"/>
    </location>
</feature>
<keyword evidence="8" id="KW-0436">Ligase</keyword>
<evidence type="ECO:0000256" key="1">
    <source>
        <dbReference type="ARBA" id="ARBA00004141"/>
    </source>
</evidence>
<dbReference type="GO" id="GO:0016874">
    <property type="term" value="F:ligase activity"/>
    <property type="evidence" value="ECO:0007669"/>
    <property type="project" value="UniProtKB-KW"/>
</dbReference>
<keyword evidence="9" id="KW-1185">Reference proteome</keyword>
<dbReference type="EMBL" id="CP067422">
    <property type="protein sequence ID" value="QQP93476.1"/>
    <property type="molecule type" value="Genomic_DNA"/>
</dbReference>
<feature type="transmembrane region" description="Helical" evidence="6">
    <location>
        <begin position="270"/>
        <end position="299"/>
    </location>
</feature>
<sequence length="498" mass="54514">MTAYSMVPPQGPPPGSPRARRDRQLKLTVPVSLFFVGGFWAIVLLSCAAGLTGATRFFYTPLAFVIGAFLFVRFPAAYLVHLWWIWFLTPFVRRVVDFKSGWTEFSPIMLAPYVVSLLMLVTVIRFLPRLNQRDMFPFVPILVALSLAYPVGVMNAGFSPASFDVLNWVLPVVMGIHIAFSWRSYEKLKVSTEQAFLMGAAVLGAYGIYQFFFLAPWDAFWMRVVQMDSIGRPAPMEVRIFGTLNSPGPYANMLAVSLLIVLGARGRLPFLAGIPAIVALLLSLVRAAWIGFGAGLFIMLAKMDMSRRAKLIAAVALTVVLSLPLLSVEEVSKTVTTRIESMIGDKAQDDQSFKDRVHFFQTFVEDALSNPIGQGIGATGVATKISNNGKMGELGVIDSGLLEVPFVLGWLGGALYLSGVALLVTATFKRRWSRQDGFVTVAESVALSILVQMVFTNMLTGFIGTLFWSFIGFSIAAERHWASQSSTARSSSRGASAP</sequence>